<gene>
    <name evidence="1" type="ORF">CLG96_03005</name>
</gene>
<accession>A0A2T5G1U0</accession>
<dbReference type="RefSeq" id="WP_107966348.1">
    <property type="nucleotide sequence ID" value="NZ_NWBU01000004.1"/>
</dbReference>
<dbReference type="AlphaFoldDB" id="A0A2T5G1U0"/>
<evidence type="ECO:0000313" key="1">
    <source>
        <dbReference type="EMBL" id="PTQ13114.1"/>
    </source>
</evidence>
<comment type="caution">
    <text evidence="1">The sequence shown here is derived from an EMBL/GenBank/DDBJ whole genome shotgun (WGS) entry which is preliminary data.</text>
</comment>
<reference evidence="1 2" key="1">
    <citation type="submission" date="2017-09" db="EMBL/GenBank/DDBJ databases">
        <title>Sphingomonas panjinensis sp.nov., isolated from oil-contaminated soil.</title>
        <authorList>
            <person name="Wang L."/>
            <person name="Chen L."/>
        </authorList>
    </citation>
    <scope>NUCLEOTIDE SEQUENCE [LARGE SCALE GENOMIC DNA]</scope>
    <source>
        <strain evidence="1 2">FW-11</strain>
    </source>
</reference>
<protein>
    <submittedName>
        <fullName evidence="1">Uncharacterized protein</fullName>
    </submittedName>
</protein>
<proteinExistence type="predicted"/>
<keyword evidence="2" id="KW-1185">Reference proteome</keyword>
<name>A0A2T5G1U0_9SPHN</name>
<sequence length="78" mass="8523">MNDILYAIRLSSTEHRAEMDQKKLTLTPVDGSDEALAAFQKVVDLVRRANGDGYKIVTARASDNGDADMIGMLLLKIA</sequence>
<evidence type="ECO:0000313" key="2">
    <source>
        <dbReference type="Proteomes" id="UP000244162"/>
    </source>
</evidence>
<organism evidence="1 2">
    <name type="scientific">Sphingomonas oleivorans</name>
    <dbReference type="NCBI Taxonomy" id="1735121"/>
    <lineage>
        <taxon>Bacteria</taxon>
        <taxon>Pseudomonadati</taxon>
        <taxon>Pseudomonadota</taxon>
        <taxon>Alphaproteobacteria</taxon>
        <taxon>Sphingomonadales</taxon>
        <taxon>Sphingomonadaceae</taxon>
        <taxon>Sphingomonas</taxon>
    </lineage>
</organism>
<dbReference type="Proteomes" id="UP000244162">
    <property type="component" value="Unassembled WGS sequence"/>
</dbReference>
<dbReference type="EMBL" id="NWBU01000004">
    <property type="protein sequence ID" value="PTQ13114.1"/>
    <property type="molecule type" value="Genomic_DNA"/>
</dbReference>